<evidence type="ECO:0000256" key="20">
    <source>
        <dbReference type="SAM" id="MobiDB-lite"/>
    </source>
</evidence>
<evidence type="ECO:0000256" key="12">
    <source>
        <dbReference type="ARBA" id="ARBA00022692"/>
    </source>
</evidence>
<keyword evidence="23" id="KW-1185">Reference proteome</keyword>
<keyword evidence="11" id="KW-1003">Cell membrane</keyword>
<evidence type="ECO:0000256" key="1">
    <source>
        <dbReference type="ARBA" id="ARBA00003167"/>
    </source>
</evidence>
<feature type="region of interest" description="Disordered" evidence="20">
    <location>
        <begin position="1"/>
        <end position="36"/>
    </location>
</feature>
<evidence type="ECO:0000256" key="14">
    <source>
        <dbReference type="ARBA" id="ARBA00022889"/>
    </source>
</evidence>
<evidence type="ECO:0000256" key="7">
    <source>
        <dbReference type="ARBA" id="ARBA00004486"/>
    </source>
</evidence>
<evidence type="ECO:0000256" key="13">
    <source>
        <dbReference type="ARBA" id="ARBA00022729"/>
    </source>
</evidence>
<dbReference type="PANTHER" id="PTHR12067">
    <property type="entry name" value="PODOCALYXIN"/>
    <property type="match status" value="1"/>
</dbReference>
<feature type="compositionally biased region" description="Low complexity" evidence="20">
    <location>
        <begin position="215"/>
        <end position="224"/>
    </location>
</feature>
<sequence length="802" mass="83604">MSFSGVAAEHAAAREAANGYQLPRKVGGPPAPDLLVVRGPLLCAGGSRQAHSEALGGTPVGGAQLPRRSPRPRPARTHSKPPKARRPPALPPAELQGGVSSSAHCSRPSARPAPAPPCPAAAAGGLLGEGEGRGRGGGGGRRGRDGPGVAAAASGAAAAQTPPRTQPPPPLLCCWLCAPAPLCGSSREEEPAQRDPGAPGHSPVAGATHRPPRAAPTLLPPGRAASRSHLLPAQRRGHDALRAGALGATAAAVVAAAGLPGCVNSFLWPTLFIPSGSLQLPPNFSYLFHTLFFPVCLPQSSRNRFLSASTTKNTTMETTVKQDLTSASSVSTTATVQQSTVPTSKARNTSAPTTASTRGVSSDTLGTTTQVPQTSGPVTTTVTTRCCSDNTTTANKGSRSTQGADATTVAISTTTVKPDTTSSQNGAENTTNSGGQRSHSVTTDLSSTKAEHPTTHHPTNPVSPSQPTSTHPVATPTRSGHDHLTTASSGSSSSSTVASPGHIFTSPGMITTPPPSVILQRTEQTSSQMPASSMAPSSKGTVQPTSPTTALRMSPLPETMSSSPTATSTTHRYPKTPSPTLAHGSDWTKCEAPEMPSEKLLILNLTGNTLCAGGPPDEKLVTLICQAVKATFNRTQDECNIRLARIQGSQAVAVKEITIHTKFPAKDVYERLKDKWDELKDAGVSHMQLGDQGPPEEAEDRFSMPLIITIVCMASFLLLVAALYGCCHQRLSQRKDQQRLTEELQTVENGYHDNPTLEVMETSSEMQEKKVVSLNGELGDSWIVPLDNLTKDDLDEEEDTHL</sequence>
<dbReference type="GeneTree" id="ENSGT00730000111314"/>
<evidence type="ECO:0000256" key="3">
    <source>
        <dbReference type="ARBA" id="ARBA00004221"/>
    </source>
</evidence>
<evidence type="ECO:0000256" key="4">
    <source>
        <dbReference type="ARBA" id="ARBA00004285"/>
    </source>
</evidence>
<dbReference type="GO" id="GO:0045121">
    <property type="term" value="C:membrane raft"/>
    <property type="evidence" value="ECO:0007669"/>
    <property type="project" value="UniProtKB-SubCell"/>
</dbReference>
<evidence type="ECO:0000256" key="2">
    <source>
        <dbReference type="ARBA" id="ARBA00004105"/>
    </source>
</evidence>
<feature type="compositionally biased region" description="Low complexity" evidence="20">
    <location>
        <begin position="366"/>
        <end position="393"/>
    </location>
</feature>
<organism evidence="22 23">
    <name type="scientific">Papio anubis</name>
    <name type="common">Olive baboon</name>
    <dbReference type="NCBI Taxonomy" id="9555"/>
    <lineage>
        <taxon>Eukaryota</taxon>
        <taxon>Metazoa</taxon>
        <taxon>Chordata</taxon>
        <taxon>Craniata</taxon>
        <taxon>Vertebrata</taxon>
        <taxon>Euteleostomi</taxon>
        <taxon>Mammalia</taxon>
        <taxon>Eutheria</taxon>
        <taxon>Euarchontoglires</taxon>
        <taxon>Primates</taxon>
        <taxon>Haplorrhini</taxon>
        <taxon>Catarrhini</taxon>
        <taxon>Cercopithecidae</taxon>
        <taxon>Cercopithecinae</taxon>
        <taxon>Papio</taxon>
    </lineage>
</organism>
<dbReference type="PANTHER" id="PTHR12067:SF5">
    <property type="entry name" value="PODOCALYXIN"/>
    <property type="match status" value="1"/>
</dbReference>
<comment type="function">
    <text evidence="1">Involved in the regulation of both adhesion and cell morphology and cancer progression. Functions as an anti-adhesive molecule that maintains an open filtration pathway between neighboring foot processes in the podocyte by charge repulsion. Acts as a pro-adhesive molecule, enhancing the adherence of cells to immobilized ligands, increasing the rate of migration and cell-cell contacts in an integrin-dependent manner. Induces the formation of apical actin-dependent microvilli. Involved in the formation of a preapical plasma membrane subdomain to set up initial epithelial polarization and the apical lumen formation during renal tubulogenesis. Plays a role in cancer development and aggressiveness by inducing cell migration and invasion through its interaction with the actin-binding protein EZR. Affects EZR-dependent signaling events, leading to increased activities of the MAPK and PI3K pathways in cancer cells.</text>
</comment>
<dbReference type="GO" id="GO:0007155">
    <property type="term" value="P:cell adhesion"/>
    <property type="evidence" value="ECO:0007669"/>
    <property type="project" value="UniProtKB-KW"/>
</dbReference>
<feature type="transmembrane region" description="Helical" evidence="21">
    <location>
        <begin position="702"/>
        <end position="725"/>
    </location>
</feature>
<comment type="subcellular location">
    <subcellularLocation>
        <location evidence="3">Apical cell membrane</location>
    </subcellularLocation>
    <subcellularLocation>
        <location evidence="7">Cell projection</location>
        <location evidence="7">Filopodium</location>
    </subcellularLocation>
    <subcellularLocation>
        <location evidence="8">Cell projection</location>
        <location evidence="8">Lamellipodium</location>
    </subcellularLocation>
    <subcellularLocation>
        <location evidence="2">Cell projection</location>
        <location evidence="2">Microvillus</location>
    </subcellularLocation>
    <subcellularLocation>
        <location evidence="5">Cell projection</location>
        <location evidence="5">Ruffle</location>
    </subcellularLocation>
    <subcellularLocation>
        <location evidence="4">Membrane raft</location>
    </subcellularLocation>
    <subcellularLocation>
        <location evidence="6">Membrane</location>
        <topology evidence="6">Single-pass type I membrane protein</topology>
    </subcellularLocation>
</comment>
<dbReference type="GO" id="GO:0030027">
    <property type="term" value="C:lamellipodium"/>
    <property type="evidence" value="ECO:0007669"/>
    <property type="project" value="UniProtKB-SubCell"/>
</dbReference>
<evidence type="ECO:0000256" key="9">
    <source>
        <dbReference type="ARBA" id="ARBA00007029"/>
    </source>
</evidence>
<feature type="compositionally biased region" description="Basic residues" evidence="20">
    <location>
        <begin position="68"/>
        <end position="86"/>
    </location>
</feature>
<dbReference type="Proteomes" id="UP000028761">
    <property type="component" value="Chromosome 4"/>
</dbReference>
<feature type="compositionally biased region" description="Low complexity" evidence="20">
    <location>
        <begin position="147"/>
        <end position="163"/>
    </location>
</feature>
<evidence type="ECO:0000256" key="15">
    <source>
        <dbReference type="ARBA" id="ARBA00022989"/>
    </source>
</evidence>
<dbReference type="GO" id="GO:0016477">
    <property type="term" value="P:cell migration"/>
    <property type="evidence" value="ECO:0007669"/>
    <property type="project" value="InterPro"/>
</dbReference>
<dbReference type="GO" id="GO:0022408">
    <property type="term" value="P:negative regulation of cell-cell adhesion"/>
    <property type="evidence" value="ECO:0007669"/>
    <property type="project" value="TreeGrafter"/>
</dbReference>
<feature type="compositionally biased region" description="Low complexity" evidence="20">
    <location>
        <begin position="322"/>
        <end position="344"/>
    </location>
</feature>
<feature type="region of interest" description="Disordered" evidence="20">
    <location>
        <begin position="185"/>
        <end position="224"/>
    </location>
</feature>
<keyword evidence="15 21" id="KW-1133">Transmembrane helix</keyword>
<dbReference type="AlphaFoldDB" id="A0A8I5R0Y6"/>
<feature type="compositionally biased region" description="Polar residues" evidence="20">
    <location>
        <begin position="394"/>
        <end position="448"/>
    </location>
</feature>
<keyword evidence="13" id="KW-0732">Signal</keyword>
<evidence type="ECO:0000256" key="10">
    <source>
        <dbReference type="ARBA" id="ARBA00017371"/>
    </source>
</evidence>
<accession>A0A8I5R0Y6</accession>
<feature type="region of interest" description="Disordered" evidence="20">
    <location>
        <begin position="48"/>
        <end position="165"/>
    </location>
</feature>
<feature type="compositionally biased region" description="Polar residues" evidence="20">
    <location>
        <begin position="539"/>
        <end position="551"/>
    </location>
</feature>
<evidence type="ECO:0000256" key="6">
    <source>
        <dbReference type="ARBA" id="ARBA00004479"/>
    </source>
</evidence>
<feature type="region of interest" description="Disordered" evidence="20">
    <location>
        <begin position="322"/>
        <end position="586"/>
    </location>
</feature>
<feature type="compositionally biased region" description="Polar residues" evidence="20">
    <location>
        <begin position="345"/>
        <end position="365"/>
    </location>
</feature>
<reference evidence="22 23" key="1">
    <citation type="submission" date="2012-03" db="EMBL/GenBank/DDBJ databases">
        <title>Whole Genome Assembly of Papio anubis.</title>
        <authorList>
            <person name="Liu Y.L."/>
            <person name="Abraham K.A."/>
            <person name="Akbar H.A."/>
            <person name="Ali S.A."/>
            <person name="Anosike U.A."/>
            <person name="Aqrawi P.A."/>
            <person name="Arias F.A."/>
            <person name="Attaway T.A."/>
            <person name="Awwad R.A."/>
            <person name="Babu C.B."/>
            <person name="Bandaranaike D.B."/>
            <person name="Battles P.B."/>
            <person name="Bell A.B."/>
            <person name="Beltran B.B."/>
            <person name="Berhane-Mersha D.B."/>
            <person name="Bess C.B."/>
            <person name="Bickham C.B."/>
            <person name="Bolden T.B."/>
            <person name="Carter K.C."/>
            <person name="Chau D.C."/>
            <person name="Chavez A.C."/>
            <person name="Clerc-Blankenburg K.C."/>
            <person name="Coyle M.C."/>
            <person name="Dao M.D."/>
            <person name="Davila M.L.D."/>
            <person name="Davy-Carroll L.D."/>
            <person name="Denson S.D."/>
            <person name="Dinh H.D."/>
            <person name="Fernandez S.F."/>
            <person name="Fernando P.F."/>
            <person name="Forbes L.F."/>
            <person name="Francis C.F."/>
            <person name="Francisco L.F."/>
            <person name="Fu Q.F."/>
            <person name="Garcia-Iii R.G."/>
            <person name="Garrett T.G."/>
            <person name="Gross S.G."/>
            <person name="Gubbala S.G."/>
            <person name="Hirani K.H."/>
            <person name="Hogues M.H."/>
            <person name="Hollins B.H."/>
            <person name="Jackson L.J."/>
            <person name="Javaid M.J."/>
            <person name="Jhangiani S.J."/>
            <person name="Johnson A.J."/>
            <person name="Johnson B.J."/>
            <person name="Jones J.J."/>
            <person name="Joshi V.J."/>
            <person name="Kalu J.K."/>
            <person name="Khan N.K."/>
            <person name="Korchina V.K."/>
            <person name="Kovar C.K."/>
            <person name="Lago L.L."/>
            <person name="Lara F.L."/>
            <person name="Le T.-K.L."/>
            <person name="Lee S.L."/>
            <person name="Legall-Iii F.L."/>
            <person name="Lemon S.L."/>
            <person name="Liu J.L."/>
            <person name="Liu Y.-S.L."/>
            <person name="Liyanage D.L."/>
            <person name="Lopez J.L."/>
            <person name="Lorensuhewa L.L."/>
            <person name="Mata R.M."/>
            <person name="Mathew T.M."/>
            <person name="Mercado C.M."/>
            <person name="Mercado I.M."/>
            <person name="Morales K.M."/>
            <person name="Morgan M.M."/>
            <person name="Munidasa M.M."/>
            <person name="Ngo D.N."/>
            <person name="Nguyen L.N."/>
            <person name="Nguyen T.N."/>
            <person name="Nguyen N.N."/>
            <person name="Obregon M.O."/>
            <person name="Okwuonu G.O."/>
            <person name="Ongeri F.O."/>
            <person name="Onwere C.O."/>
            <person name="Osifeso I.O."/>
            <person name="Parra A.P."/>
            <person name="Patil S.P."/>
            <person name="Perez A.P."/>
            <person name="Perez Y.P."/>
            <person name="Pham C.P."/>
            <person name="Pu L.-L.P."/>
            <person name="Puazo M.P."/>
            <person name="Quiroz J.Q."/>
            <person name="Rouhana J.R."/>
            <person name="Ruiz M.R."/>
            <person name="Ruiz S.-J.R."/>
            <person name="Saada N.S."/>
            <person name="Santibanez J.S."/>
            <person name="Scheel M.S."/>
            <person name="Schneider B.S."/>
            <person name="Simmons D.S."/>
            <person name="Sisson I.S."/>
            <person name="Tang L.-Y.T."/>
            <person name="Thornton R.T."/>
            <person name="Tisius J.T."/>
            <person name="Toledanes G.T."/>
            <person name="Trejos Z.T."/>
            <person name="Usmani K.U."/>
            <person name="Varghese R.V."/>
            <person name="Vattathil S.V."/>
            <person name="Vee V.V."/>
            <person name="Walker D.W."/>
            <person name="Weissenberger G.W."/>
            <person name="White C.W."/>
            <person name="Williams A.W."/>
            <person name="Woodworth J.W."/>
            <person name="Wright R.W."/>
            <person name="Zhu Y.Z."/>
            <person name="Han Y.H."/>
            <person name="Newsham I.N."/>
            <person name="Nazareth L.N."/>
            <person name="Worley K.W."/>
            <person name="Muzny D.M."/>
            <person name="Rogers J.R."/>
            <person name="Gibbs R.G."/>
        </authorList>
    </citation>
    <scope>NUCLEOTIDE SEQUENCE [LARGE SCALE GENOMIC DNA]</scope>
</reference>
<keyword evidence="14" id="KW-0130">Cell adhesion</keyword>
<dbReference type="Pfam" id="PF06365">
    <property type="entry name" value="CD34_antigen"/>
    <property type="match status" value="1"/>
</dbReference>
<keyword evidence="16 21" id="KW-0472">Membrane</keyword>
<keyword evidence="12 21" id="KW-0812">Transmembrane</keyword>
<dbReference type="Ensembl" id="ENSPANT00000067093.1">
    <property type="protein sequence ID" value="ENSPANP00000054505.1"/>
    <property type="gene ID" value="ENSPANG00000025223.3"/>
</dbReference>
<keyword evidence="17" id="KW-0325">Glycoprotein</keyword>
<dbReference type="InterPro" id="IPR017403">
    <property type="entry name" value="PODXL"/>
</dbReference>
<evidence type="ECO:0000256" key="11">
    <source>
        <dbReference type="ARBA" id="ARBA00022475"/>
    </source>
</evidence>
<evidence type="ECO:0000313" key="22">
    <source>
        <dbReference type="Ensembl" id="ENSPANP00000054505.1"/>
    </source>
</evidence>
<feature type="compositionally biased region" description="Gly residues" evidence="20">
    <location>
        <begin position="125"/>
        <end position="140"/>
    </location>
</feature>
<reference evidence="22" key="2">
    <citation type="submission" date="2025-08" db="UniProtKB">
        <authorList>
            <consortium name="Ensembl"/>
        </authorList>
    </citation>
    <scope>IDENTIFICATION</scope>
</reference>
<dbReference type="GO" id="GO:0016324">
    <property type="term" value="C:apical plasma membrane"/>
    <property type="evidence" value="ECO:0007669"/>
    <property type="project" value="UniProtKB-SubCell"/>
</dbReference>
<evidence type="ECO:0000256" key="21">
    <source>
        <dbReference type="SAM" id="Phobius"/>
    </source>
</evidence>
<evidence type="ECO:0000256" key="18">
    <source>
        <dbReference type="ARBA" id="ARBA00023273"/>
    </source>
</evidence>
<dbReference type="InterPro" id="IPR013836">
    <property type="entry name" value="CD34/Podocalyxin"/>
</dbReference>
<evidence type="ECO:0000256" key="5">
    <source>
        <dbReference type="ARBA" id="ARBA00004466"/>
    </source>
</evidence>
<feature type="compositionally biased region" description="Polar residues" evidence="20">
    <location>
        <begin position="456"/>
        <end position="478"/>
    </location>
</feature>
<reference evidence="22" key="3">
    <citation type="submission" date="2025-09" db="UniProtKB">
        <authorList>
            <consortium name="Ensembl"/>
        </authorList>
    </citation>
    <scope>IDENTIFICATION</scope>
</reference>
<keyword evidence="18" id="KW-0966">Cell projection</keyword>
<dbReference type="GO" id="GO:0031528">
    <property type="term" value="C:microvillus membrane"/>
    <property type="evidence" value="ECO:0007669"/>
    <property type="project" value="TreeGrafter"/>
</dbReference>
<evidence type="ECO:0000256" key="19">
    <source>
        <dbReference type="ARBA" id="ARBA00031141"/>
    </source>
</evidence>
<comment type="similarity">
    <text evidence="9">Belongs to the podocalyxin family.</text>
</comment>
<evidence type="ECO:0000313" key="23">
    <source>
        <dbReference type="Proteomes" id="UP000028761"/>
    </source>
</evidence>
<evidence type="ECO:0000256" key="8">
    <source>
        <dbReference type="ARBA" id="ARBA00004510"/>
    </source>
</evidence>
<feature type="compositionally biased region" description="Low complexity" evidence="20">
    <location>
        <begin position="485"/>
        <end position="499"/>
    </location>
</feature>
<name>A0A8I5R0Y6_PAPAN</name>
<dbReference type="GO" id="GO:0033634">
    <property type="term" value="P:positive regulation of cell-cell adhesion mediated by integrin"/>
    <property type="evidence" value="ECO:0007669"/>
    <property type="project" value="TreeGrafter"/>
</dbReference>
<dbReference type="GO" id="GO:0030175">
    <property type="term" value="C:filopodium"/>
    <property type="evidence" value="ECO:0007669"/>
    <property type="project" value="UniProtKB-SubCell"/>
</dbReference>
<feature type="compositionally biased region" description="Low complexity" evidence="20">
    <location>
        <begin position="524"/>
        <end position="538"/>
    </location>
</feature>
<protein>
    <recommendedName>
        <fullName evidence="10">Podocalyxin</fullName>
    </recommendedName>
    <alternativeName>
        <fullName evidence="19">Podocalyxin-like protein 1</fullName>
    </alternativeName>
</protein>
<feature type="compositionally biased region" description="Low complexity" evidence="20">
    <location>
        <begin position="7"/>
        <end position="17"/>
    </location>
</feature>
<dbReference type="OMA" id="IVCMATF"/>
<evidence type="ECO:0000256" key="17">
    <source>
        <dbReference type="ARBA" id="ARBA00023180"/>
    </source>
</evidence>
<proteinExistence type="inferred from homology"/>
<dbReference type="GO" id="GO:0001726">
    <property type="term" value="C:ruffle"/>
    <property type="evidence" value="ECO:0007669"/>
    <property type="project" value="UniProtKB-SubCell"/>
</dbReference>
<evidence type="ECO:0000256" key="16">
    <source>
        <dbReference type="ARBA" id="ARBA00023136"/>
    </source>
</evidence>
<dbReference type="GO" id="GO:0032534">
    <property type="term" value="P:regulation of microvillus assembly"/>
    <property type="evidence" value="ECO:0007669"/>
    <property type="project" value="TreeGrafter"/>
</dbReference>
<feature type="compositionally biased region" description="Low complexity" evidence="20">
    <location>
        <begin position="559"/>
        <end position="570"/>
    </location>
</feature>